<dbReference type="Pfam" id="PF13837">
    <property type="entry name" value="Myb_DNA-bind_4"/>
    <property type="match status" value="1"/>
</dbReference>
<feature type="region of interest" description="Disordered" evidence="7">
    <location>
        <begin position="168"/>
        <end position="218"/>
    </location>
</feature>
<accession>A0AAV7GXC6</accession>
<evidence type="ECO:0000313" key="10">
    <source>
        <dbReference type="Proteomes" id="UP000775213"/>
    </source>
</evidence>
<dbReference type="Gene3D" id="1.10.10.60">
    <property type="entry name" value="Homeodomain-like"/>
    <property type="match status" value="1"/>
</dbReference>
<evidence type="ECO:0000256" key="6">
    <source>
        <dbReference type="ARBA" id="ARBA00023242"/>
    </source>
</evidence>
<dbReference type="FunFam" id="1.10.10.60:FF:000104">
    <property type="entry name" value="trihelix transcription factor ASIL2"/>
    <property type="match status" value="1"/>
</dbReference>
<dbReference type="AlphaFoldDB" id="A0AAV7GXC6"/>
<protein>
    <recommendedName>
        <fullName evidence="8">Myb/SANT-like DNA-binding domain-containing protein</fullName>
    </recommendedName>
</protein>
<keyword evidence="2" id="KW-0805">Transcription regulation</keyword>
<reference evidence="9 10" key="1">
    <citation type="journal article" date="2021" name="Hortic Res">
        <title>Chromosome-scale assembly of the Dendrobium chrysotoxum genome enhances the understanding of orchid evolution.</title>
        <authorList>
            <person name="Zhang Y."/>
            <person name="Zhang G.Q."/>
            <person name="Zhang D."/>
            <person name="Liu X.D."/>
            <person name="Xu X.Y."/>
            <person name="Sun W.H."/>
            <person name="Yu X."/>
            <person name="Zhu X."/>
            <person name="Wang Z.W."/>
            <person name="Zhao X."/>
            <person name="Zhong W.Y."/>
            <person name="Chen H."/>
            <person name="Yin W.L."/>
            <person name="Huang T."/>
            <person name="Niu S.C."/>
            <person name="Liu Z.J."/>
        </authorList>
    </citation>
    <scope>NUCLEOTIDE SEQUENCE [LARGE SCALE GENOMIC DNA]</scope>
    <source>
        <strain evidence="9">Lindl</strain>
    </source>
</reference>
<evidence type="ECO:0000256" key="5">
    <source>
        <dbReference type="ARBA" id="ARBA00023163"/>
    </source>
</evidence>
<feature type="region of interest" description="Disordered" evidence="7">
    <location>
        <begin position="277"/>
        <end position="325"/>
    </location>
</feature>
<keyword evidence="6" id="KW-0539">Nucleus</keyword>
<feature type="domain" description="Myb/SANT-like DNA-binding" evidence="8">
    <location>
        <begin position="77"/>
        <end position="162"/>
    </location>
</feature>
<feature type="compositionally biased region" description="Low complexity" evidence="7">
    <location>
        <begin position="8"/>
        <end position="44"/>
    </location>
</feature>
<dbReference type="InterPro" id="IPR044823">
    <property type="entry name" value="ASIL1/2-like"/>
</dbReference>
<dbReference type="GO" id="GO:0000976">
    <property type="term" value="F:transcription cis-regulatory region binding"/>
    <property type="evidence" value="ECO:0007669"/>
    <property type="project" value="TreeGrafter"/>
</dbReference>
<dbReference type="GO" id="GO:0005634">
    <property type="term" value="C:nucleus"/>
    <property type="evidence" value="ECO:0007669"/>
    <property type="project" value="UniProtKB-SubCell"/>
</dbReference>
<dbReference type="EMBL" id="JAGFBR010000010">
    <property type="protein sequence ID" value="KAH0460288.1"/>
    <property type="molecule type" value="Genomic_DNA"/>
</dbReference>
<gene>
    <name evidence="9" type="ORF">IEQ34_010951</name>
</gene>
<keyword evidence="5" id="KW-0804">Transcription</keyword>
<keyword evidence="4" id="KW-0238">DNA-binding</keyword>
<keyword evidence="10" id="KW-1185">Reference proteome</keyword>
<feature type="compositionally biased region" description="Polar residues" evidence="7">
    <location>
        <begin position="45"/>
        <end position="54"/>
    </location>
</feature>
<name>A0AAV7GXC6_DENCH</name>
<evidence type="ECO:0000256" key="1">
    <source>
        <dbReference type="ARBA" id="ARBA00004123"/>
    </source>
</evidence>
<feature type="compositionally biased region" description="Polar residues" evidence="7">
    <location>
        <begin position="308"/>
        <end position="318"/>
    </location>
</feature>
<evidence type="ECO:0000313" key="9">
    <source>
        <dbReference type="EMBL" id="KAH0460288.1"/>
    </source>
</evidence>
<dbReference type="InterPro" id="IPR044822">
    <property type="entry name" value="Myb_DNA-bind_4"/>
</dbReference>
<feature type="compositionally biased region" description="Gly residues" evidence="7">
    <location>
        <begin position="287"/>
        <end position="297"/>
    </location>
</feature>
<comment type="caution">
    <text evidence="9">The sequence shown here is derived from an EMBL/GenBank/DDBJ whole genome shotgun (WGS) entry which is preliminary data.</text>
</comment>
<sequence>MDDEYDVSSRSPSPSSSSPLPLPLPISIARPSSTPPTNSQPSNPVTVASSSPHQILTLALPIQPPLGSAGGGGGRDDCWSEGATSVLIDAWGERYLELSRGNLRQKQWQEVADVVSSRDDYSKTPKTDAQCKNRIDTLKKKYKVERSKMGTSSWPFFHRLDLLLGPTLKPSPSPATIPKKQRTNLSAKRKVSTPAASPSSTSDSLPPAANGGRKALPAEKMRELTRAILRFAEVYQRVESSKLQQSMEMERQRMEFSRELEEQRMHFFMKTQIELSQLKRHRRPSSGSGGGGGGGGNNQHRRRHGHQTPANRNNDGNQSFGGGLM</sequence>
<feature type="compositionally biased region" description="Basic residues" evidence="7">
    <location>
        <begin position="179"/>
        <end position="191"/>
    </location>
</feature>
<evidence type="ECO:0000259" key="8">
    <source>
        <dbReference type="Pfam" id="PF13837"/>
    </source>
</evidence>
<dbReference type="Proteomes" id="UP000775213">
    <property type="component" value="Unassembled WGS sequence"/>
</dbReference>
<evidence type="ECO:0000256" key="3">
    <source>
        <dbReference type="ARBA" id="ARBA00023054"/>
    </source>
</evidence>
<comment type="subcellular location">
    <subcellularLocation>
        <location evidence="1">Nucleus</location>
    </subcellularLocation>
</comment>
<evidence type="ECO:0000256" key="7">
    <source>
        <dbReference type="SAM" id="MobiDB-lite"/>
    </source>
</evidence>
<feature type="region of interest" description="Disordered" evidence="7">
    <location>
        <begin position="1"/>
        <end position="79"/>
    </location>
</feature>
<dbReference type="PANTHER" id="PTHR31307:SF4">
    <property type="entry name" value="TRIHELIX TRANSCRIPTION FACTOR ASIL2"/>
    <property type="match status" value="1"/>
</dbReference>
<keyword evidence="3" id="KW-0175">Coiled coil</keyword>
<evidence type="ECO:0000256" key="4">
    <source>
        <dbReference type="ARBA" id="ARBA00023125"/>
    </source>
</evidence>
<dbReference type="PANTHER" id="PTHR31307">
    <property type="entry name" value="TRIHELIX TRANSCRIPTION FACTOR ASIL2"/>
    <property type="match status" value="1"/>
</dbReference>
<feature type="compositionally biased region" description="Low complexity" evidence="7">
    <location>
        <begin position="192"/>
        <end position="209"/>
    </location>
</feature>
<proteinExistence type="predicted"/>
<evidence type="ECO:0000256" key="2">
    <source>
        <dbReference type="ARBA" id="ARBA00023015"/>
    </source>
</evidence>
<organism evidence="9 10">
    <name type="scientific">Dendrobium chrysotoxum</name>
    <name type="common">Orchid</name>
    <dbReference type="NCBI Taxonomy" id="161865"/>
    <lineage>
        <taxon>Eukaryota</taxon>
        <taxon>Viridiplantae</taxon>
        <taxon>Streptophyta</taxon>
        <taxon>Embryophyta</taxon>
        <taxon>Tracheophyta</taxon>
        <taxon>Spermatophyta</taxon>
        <taxon>Magnoliopsida</taxon>
        <taxon>Liliopsida</taxon>
        <taxon>Asparagales</taxon>
        <taxon>Orchidaceae</taxon>
        <taxon>Epidendroideae</taxon>
        <taxon>Malaxideae</taxon>
        <taxon>Dendrobiinae</taxon>
        <taxon>Dendrobium</taxon>
    </lineage>
</organism>